<feature type="region of interest" description="Disordered" evidence="1">
    <location>
        <begin position="276"/>
        <end position="518"/>
    </location>
</feature>
<keyword evidence="4" id="KW-1185">Reference proteome</keyword>
<dbReference type="InterPro" id="IPR050704">
    <property type="entry name" value="Peptidase_C85-like"/>
</dbReference>
<reference evidence="3 4" key="1">
    <citation type="submission" date="2018-11" db="EMBL/GenBank/DDBJ databases">
        <title>Genome assembly of Steccherinum ochraceum LE-BIN_3174, the white-rot fungus of the Steccherinaceae family (The Residual Polyporoid clade, Polyporales, Basidiomycota).</title>
        <authorList>
            <person name="Fedorova T.V."/>
            <person name="Glazunova O.A."/>
            <person name="Landesman E.O."/>
            <person name="Moiseenko K.V."/>
            <person name="Psurtseva N.V."/>
            <person name="Savinova O.S."/>
            <person name="Shakhova N.V."/>
            <person name="Tyazhelova T.V."/>
            <person name="Vasina D.V."/>
        </authorList>
    </citation>
    <scope>NUCLEOTIDE SEQUENCE [LARGE SCALE GENOMIC DNA]</scope>
    <source>
        <strain evidence="3 4">LE-BIN_3174</strain>
    </source>
</reference>
<dbReference type="InterPro" id="IPR038765">
    <property type="entry name" value="Papain-like_cys_pep_sf"/>
</dbReference>
<feature type="compositionally biased region" description="Low complexity" evidence="1">
    <location>
        <begin position="435"/>
        <end position="455"/>
    </location>
</feature>
<feature type="domain" description="OTU" evidence="2">
    <location>
        <begin position="91"/>
        <end position="271"/>
    </location>
</feature>
<feature type="compositionally biased region" description="Basic residues" evidence="1">
    <location>
        <begin position="301"/>
        <end position="318"/>
    </location>
</feature>
<feature type="region of interest" description="Disordered" evidence="1">
    <location>
        <begin position="63"/>
        <end position="82"/>
    </location>
</feature>
<evidence type="ECO:0000256" key="1">
    <source>
        <dbReference type="SAM" id="MobiDB-lite"/>
    </source>
</evidence>
<dbReference type="STRING" id="92696.A0A4R0RR13"/>
<protein>
    <recommendedName>
        <fullName evidence="2">OTU domain-containing protein</fullName>
    </recommendedName>
</protein>
<name>A0A4R0RR13_9APHY</name>
<dbReference type="GO" id="GO:0004843">
    <property type="term" value="F:cysteine-type deubiquitinase activity"/>
    <property type="evidence" value="ECO:0007669"/>
    <property type="project" value="TreeGrafter"/>
</dbReference>
<feature type="compositionally biased region" description="Pro residues" evidence="1">
    <location>
        <begin position="456"/>
        <end position="466"/>
    </location>
</feature>
<feature type="compositionally biased region" description="Polar residues" evidence="1">
    <location>
        <begin position="196"/>
        <end position="209"/>
    </location>
</feature>
<feature type="compositionally biased region" description="Basic and acidic residues" evidence="1">
    <location>
        <begin position="229"/>
        <end position="239"/>
    </location>
</feature>
<evidence type="ECO:0000313" key="3">
    <source>
        <dbReference type="EMBL" id="TCD64864.1"/>
    </source>
</evidence>
<dbReference type="PANTHER" id="PTHR12419:SF7">
    <property type="entry name" value="OTU DOMAIN-CONTAINING PROTEIN 3"/>
    <property type="match status" value="1"/>
</dbReference>
<dbReference type="PROSITE" id="PS50802">
    <property type="entry name" value="OTU"/>
    <property type="match status" value="1"/>
</dbReference>
<feature type="compositionally biased region" description="Polar residues" evidence="1">
    <location>
        <begin position="345"/>
        <end position="369"/>
    </location>
</feature>
<feature type="compositionally biased region" description="Acidic residues" evidence="1">
    <location>
        <begin position="421"/>
        <end position="434"/>
    </location>
</feature>
<dbReference type="SUPFAM" id="SSF54001">
    <property type="entry name" value="Cysteine proteinases"/>
    <property type="match status" value="1"/>
</dbReference>
<feature type="region of interest" description="Disordered" evidence="1">
    <location>
        <begin position="195"/>
        <end position="250"/>
    </location>
</feature>
<dbReference type="Gene3D" id="3.90.70.80">
    <property type="match status" value="1"/>
</dbReference>
<dbReference type="OrthoDB" id="415023at2759"/>
<dbReference type="EMBL" id="RWJN01000211">
    <property type="protein sequence ID" value="TCD64864.1"/>
    <property type="molecule type" value="Genomic_DNA"/>
</dbReference>
<organism evidence="3 4">
    <name type="scientific">Steccherinum ochraceum</name>
    <dbReference type="NCBI Taxonomy" id="92696"/>
    <lineage>
        <taxon>Eukaryota</taxon>
        <taxon>Fungi</taxon>
        <taxon>Dikarya</taxon>
        <taxon>Basidiomycota</taxon>
        <taxon>Agaricomycotina</taxon>
        <taxon>Agaricomycetes</taxon>
        <taxon>Polyporales</taxon>
        <taxon>Steccherinaceae</taxon>
        <taxon>Steccherinum</taxon>
    </lineage>
</organism>
<dbReference type="GO" id="GO:0016579">
    <property type="term" value="P:protein deubiquitination"/>
    <property type="evidence" value="ECO:0007669"/>
    <property type="project" value="TreeGrafter"/>
</dbReference>
<sequence>MNRLQKWAQVQPAGEGWLESCADKRPRLHRLPTTIIPLSVVDDDEQTVATIAPAILSIPMGHTKRRHTRPAPQARTSRATRSKGRLRGLGLYAAPTLGDGNCLFRALSDQLYGTDHYHASLRQAICNWIQSHKHRYAPFVDDERGLDVHLECMRQQATYGGHLELSAFAHMTRRNVKVIQPGLVYVIEWNAGGDPSQDSPASSPLQTSAPLLPAHGDASSSGRDKRRATRDSKRSHDEPLPELPDDASESSDYPIYVAYHDWEHFSSIRNLRGPHAGLPNVREMSSPEDSGSPLPSPPRKPSSKAKAKAAKPVSKTKKLPTSALAAETTPALPLTPTQVPLPVSRSPSPDTFSHGPLSSRSSILPSTPTEIMRAYRSPKRTFDESSASSEESHQGIAKRPKPGSQLSQTDSLPDIVPTTTPEDDVSIDVDDDLDTPSLSAASPASSSSLSSVPSPAGSPEPQPAPKPLTRRQRKQLGLPKQRPALVGSARASAGKIVIPGGKFRPKSNGETEEEWMKNGTGRVDVRGFRELKI</sequence>
<dbReference type="CDD" id="cd22756">
    <property type="entry name" value="OTU_OTUD3-like"/>
    <property type="match status" value="1"/>
</dbReference>
<comment type="caution">
    <text evidence="3">The sequence shown here is derived from an EMBL/GenBank/DDBJ whole genome shotgun (WGS) entry which is preliminary data.</text>
</comment>
<proteinExistence type="predicted"/>
<gene>
    <name evidence="3" type="ORF">EIP91_003568</name>
</gene>
<dbReference type="AlphaFoldDB" id="A0A4R0RR13"/>
<dbReference type="InterPro" id="IPR003323">
    <property type="entry name" value="OTU_dom"/>
</dbReference>
<dbReference type="Pfam" id="PF02338">
    <property type="entry name" value="OTU"/>
    <property type="match status" value="1"/>
</dbReference>
<evidence type="ECO:0000259" key="2">
    <source>
        <dbReference type="PROSITE" id="PS50802"/>
    </source>
</evidence>
<evidence type="ECO:0000313" key="4">
    <source>
        <dbReference type="Proteomes" id="UP000292702"/>
    </source>
</evidence>
<dbReference type="PANTHER" id="PTHR12419">
    <property type="entry name" value="OTU DOMAIN CONTAINING PROTEIN"/>
    <property type="match status" value="1"/>
</dbReference>
<accession>A0A4R0RR13</accession>
<feature type="compositionally biased region" description="Low complexity" evidence="1">
    <location>
        <begin position="319"/>
        <end position="342"/>
    </location>
</feature>
<dbReference type="Proteomes" id="UP000292702">
    <property type="component" value="Unassembled WGS sequence"/>
</dbReference>